<gene>
    <name evidence="2" type="ORF">H4696_003423</name>
</gene>
<protein>
    <submittedName>
        <fullName evidence="2">Uncharacterized protein</fullName>
    </submittedName>
</protein>
<name>A0ABR9HZH3_9PSEU</name>
<proteinExistence type="predicted"/>
<feature type="region of interest" description="Disordered" evidence="1">
    <location>
        <begin position="147"/>
        <end position="168"/>
    </location>
</feature>
<evidence type="ECO:0000313" key="3">
    <source>
        <dbReference type="Proteomes" id="UP000631670"/>
    </source>
</evidence>
<dbReference type="EMBL" id="JADBEG010000001">
    <property type="protein sequence ID" value="MBE1496323.1"/>
    <property type="molecule type" value="Genomic_DNA"/>
</dbReference>
<dbReference type="RefSeq" id="WP_086864002.1">
    <property type="nucleotide sequence ID" value="NZ_JADBEG010000001.1"/>
</dbReference>
<keyword evidence="3" id="KW-1185">Reference proteome</keyword>
<evidence type="ECO:0000256" key="1">
    <source>
        <dbReference type="SAM" id="MobiDB-lite"/>
    </source>
</evidence>
<evidence type="ECO:0000313" key="2">
    <source>
        <dbReference type="EMBL" id="MBE1496323.1"/>
    </source>
</evidence>
<dbReference type="Proteomes" id="UP000631670">
    <property type="component" value="Unassembled WGS sequence"/>
</dbReference>
<accession>A0ABR9HZH3</accession>
<sequence>MTDAERRPLAGEPGAPPITLLRLITDTYTDALTRLAYAERDRHDWTSYRKLGYDLIGVGARVIVHAYARREPPADTPHEVVNPRAVAAEAARQLRTTLALAEQVAGTPASAESVAMELEALAEDCATTTGLLYRNSAGASPAAIVEINPIGEDDGSDDRSRQSGGEPA</sequence>
<comment type="caution">
    <text evidence="2">The sequence shown here is derived from an EMBL/GenBank/DDBJ whole genome shotgun (WGS) entry which is preliminary data.</text>
</comment>
<organism evidence="2 3">
    <name type="scientific">Amycolatopsis lexingtonensis</name>
    <dbReference type="NCBI Taxonomy" id="218822"/>
    <lineage>
        <taxon>Bacteria</taxon>
        <taxon>Bacillati</taxon>
        <taxon>Actinomycetota</taxon>
        <taxon>Actinomycetes</taxon>
        <taxon>Pseudonocardiales</taxon>
        <taxon>Pseudonocardiaceae</taxon>
        <taxon>Amycolatopsis</taxon>
    </lineage>
</organism>
<reference evidence="2 3" key="1">
    <citation type="submission" date="2020-10" db="EMBL/GenBank/DDBJ databases">
        <title>Sequencing the genomes of 1000 actinobacteria strains.</title>
        <authorList>
            <person name="Klenk H.-P."/>
        </authorList>
    </citation>
    <scope>NUCLEOTIDE SEQUENCE [LARGE SCALE GENOMIC DNA]</scope>
    <source>
        <strain evidence="2 3">DSM 44653</strain>
    </source>
</reference>